<evidence type="ECO:0000313" key="3">
    <source>
        <dbReference type="EMBL" id="SDK00305.1"/>
    </source>
</evidence>
<dbReference type="CDD" id="cd23418">
    <property type="entry name" value="beta-trefoil_Ricin_XLN-like"/>
    <property type="match status" value="1"/>
</dbReference>
<keyword evidence="3" id="KW-0456">Lyase</keyword>
<feature type="chain" id="PRO_5011644065" evidence="1">
    <location>
        <begin position="24"/>
        <end position="389"/>
    </location>
</feature>
<dbReference type="SUPFAM" id="SSF50370">
    <property type="entry name" value="Ricin B-like lectins"/>
    <property type="match status" value="1"/>
</dbReference>
<dbReference type="Pfam" id="PF14099">
    <property type="entry name" value="Polysacc_lyase"/>
    <property type="match status" value="1"/>
</dbReference>
<reference evidence="4" key="1">
    <citation type="submission" date="2016-10" db="EMBL/GenBank/DDBJ databases">
        <authorList>
            <person name="Varghese N."/>
            <person name="Submissions S."/>
        </authorList>
    </citation>
    <scope>NUCLEOTIDE SEQUENCE [LARGE SCALE GENOMIC DNA]</scope>
    <source>
        <strain evidence="4">DSM 44796</strain>
    </source>
</reference>
<gene>
    <name evidence="3" type="ORF">SAMN04488074_1043</name>
</gene>
<dbReference type="AlphaFoldDB" id="A0A1G8YDK9"/>
<dbReference type="RefSeq" id="WP_218130838.1">
    <property type="nucleotide sequence ID" value="NZ_FNET01000004.1"/>
</dbReference>
<feature type="domain" description="Ricin B lectin" evidence="2">
    <location>
        <begin position="26"/>
        <end position="162"/>
    </location>
</feature>
<evidence type="ECO:0000256" key="1">
    <source>
        <dbReference type="SAM" id="SignalP"/>
    </source>
</evidence>
<name>A0A1G8YDK9_9PSEU</name>
<dbReference type="EMBL" id="FNET01000004">
    <property type="protein sequence ID" value="SDK00305.1"/>
    <property type="molecule type" value="Genomic_DNA"/>
</dbReference>
<dbReference type="InterPro" id="IPR025975">
    <property type="entry name" value="Polysacc_lyase"/>
</dbReference>
<dbReference type="InterPro" id="IPR000772">
    <property type="entry name" value="Ricin_B_lectin"/>
</dbReference>
<dbReference type="Gene3D" id="2.80.10.50">
    <property type="match status" value="2"/>
</dbReference>
<dbReference type="InterPro" id="IPR035992">
    <property type="entry name" value="Ricin_B-like_lectins"/>
</dbReference>
<sequence length="389" mass="41611">MIRIIGVVAVTLASQLLIPPSGAATGSIGIPASLVSAASGRCLTVEGASTTAGARAIVYSCNGGANQRWTVTAAEELRVYDGTSVRCLDANQNGTTPGTRVQIWSCNGTAAQKWAWNANGTFTGRGSNLCLDVSGGGASPNGTPIVLWTCKFGAANQFWMQRAGGGLPAGVVFQDTGTLTGWNNYPQDPQKQGVLRTVTSPAFRGSGTAIEAQQTYISETGGYHSETVQHHTQIIGQDLYYGQAIYLPANWQWHNENVTFQQWSPEAPSGPWELMFVQNDELRLGGSGGHSGTIAKITDLRGTWIRIVTRIKFAGGTDGAFEVWVNGTKRMSLTNRSVLPKTAASVRWSSGIYCTGWRNDAPLGPWQLSIFHDHARVAASYSLAEPNNW</sequence>
<feature type="signal peptide" evidence="1">
    <location>
        <begin position="1"/>
        <end position="23"/>
    </location>
</feature>
<accession>A0A1G8YDK9</accession>
<dbReference type="Pfam" id="PF00652">
    <property type="entry name" value="Ricin_B_lectin"/>
    <property type="match status" value="1"/>
</dbReference>
<dbReference type="GO" id="GO:0016829">
    <property type="term" value="F:lyase activity"/>
    <property type="evidence" value="ECO:0007669"/>
    <property type="project" value="UniProtKB-KW"/>
</dbReference>
<dbReference type="Gene3D" id="2.60.120.200">
    <property type="match status" value="1"/>
</dbReference>
<evidence type="ECO:0000313" key="4">
    <source>
        <dbReference type="Proteomes" id="UP000199682"/>
    </source>
</evidence>
<protein>
    <submittedName>
        <fullName evidence="3">Polysaccharide lyase</fullName>
    </submittedName>
</protein>
<dbReference type="SMART" id="SM00458">
    <property type="entry name" value="RICIN"/>
    <property type="match status" value="1"/>
</dbReference>
<evidence type="ECO:0000259" key="2">
    <source>
        <dbReference type="SMART" id="SM00458"/>
    </source>
</evidence>
<organism evidence="3 4">
    <name type="scientific">Lentzea albidocapillata subsp. violacea</name>
    <dbReference type="NCBI Taxonomy" id="128104"/>
    <lineage>
        <taxon>Bacteria</taxon>
        <taxon>Bacillati</taxon>
        <taxon>Actinomycetota</taxon>
        <taxon>Actinomycetes</taxon>
        <taxon>Pseudonocardiales</taxon>
        <taxon>Pseudonocardiaceae</taxon>
        <taxon>Lentzea</taxon>
    </lineage>
</organism>
<dbReference type="PROSITE" id="PS50231">
    <property type="entry name" value="RICIN_B_LECTIN"/>
    <property type="match status" value="1"/>
</dbReference>
<proteinExistence type="predicted"/>
<keyword evidence="1" id="KW-0732">Signal</keyword>
<dbReference type="Proteomes" id="UP000199682">
    <property type="component" value="Unassembled WGS sequence"/>
</dbReference>